<dbReference type="STRING" id="931277.C448_06825"/>
<dbReference type="Proteomes" id="UP000011568">
    <property type="component" value="Unassembled WGS sequence"/>
</dbReference>
<dbReference type="AlphaFoldDB" id="M0MJV0"/>
<dbReference type="RefSeq" id="WP_004053079.1">
    <property type="nucleotide sequence ID" value="NZ_AOMC01000093.1"/>
</dbReference>
<name>M0MJV0_HALMO</name>
<reference evidence="1 2" key="1">
    <citation type="journal article" date="2014" name="PLoS Genet.">
        <title>Phylogenetically driven sequencing of extremely halophilic archaea reveals strategies for static and dynamic osmo-response.</title>
        <authorList>
            <person name="Becker E.A."/>
            <person name="Seitzer P.M."/>
            <person name="Tritt A."/>
            <person name="Larsen D."/>
            <person name="Krusor M."/>
            <person name="Yao A.I."/>
            <person name="Wu D."/>
            <person name="Madern D."/>
            <person name="Eisen J.A."/>
            <person name="Darling A.E."/>
            <person name="Facciotti M.T."/>
        </authorList>
    </citation>
    <scope>NUCLEOTIDE SEQUENCE [LARGE SCALE GENOMIC DNA]</scope>
    <source>
        <strain evidence="1 2">DSM 1307</strain>
    </source>
</reference>
<proteinExistence type="predicted"/>
<organism evidence="1 2">
    <name type="scientific">Halococcus morrhuae DSM 1307</name>
    <dbReference type="NCBI Taxonomy" id="931277"/>
    <lineage>
        <taxon>Archaea</taxon>
        <taxon>Methanobacteriati</taxon>
        <taxon>Methanobacteriota</taxon>
        <taxon>Stenosarchaea group</taxon>
        <taxon>Halobacteria</taxon>
        <taxon>Halobacteriales</taxon>
        <taxon>Halococcaceae</taxon>
        <taxon>Halococcus</taxon>
    </lineage>
</organism>
<evidence type="ECO:0000313" key="2">
    <source>
        <dbReference type="Proteomes" id="UP000011568"/>
    </source>
</evidence>
<dbReference type="EMBL" id="AOMC01000093">
    <property type="protein sequence ID" value="EMA45941.1"/>
    <property type="molecule type" value="Genomic_DNA"/>
</dbReference>
<gene>
    <name evidence="1" type="ORF">C448_06825</name>
</gene>
<accession>M0MJV0</accession>
<comment type="caution">
    <text evidence="1">The sequence shown here is derived from an EMBL/GenBank/DDBJ whole genome shotgun (WGS) entry which is preliminary data.</text>
</comment>
<sequence length="75" mass="7530">MKPLPVAVGLVAVGVVVVVSGSPDTAALSVELSSGAAVMLQLEGAQDLIERIDAILESVVDLLRTIGQLFGESGG</sequence>
<evidence type="ECO:0000313" key="1">
    <source>
        <dbReference type="EMBL" id="EMA45941.1"/>
    </source>
</evidence>
<protein>
    <submittedName>
        <fullName evidence="1">Uncharacterized protein</fullName>
    </submittedName>
</protein>
<dbReference type="OrthoDB" id="214581at2157"/>
<keyword evidence="2" id="KW-1185">Reference proteome</keyword>
<dbReference type="PATRIC" id="fig|931277.6.peg.1327"/>